<dbReference type="HOGENOM" id="CLU_650619_0_0_1"/>
<accession>G0REX1</accession>
<protein>
    <submittedName>
        <fullName evidence="4">Predicted protein</fullName>
    </submittedName>
</protein>
<dbReference type="Pfam" id="PF11807">
    <property type="entry name" value="UstYa"/>
    <property type="match status" value="1"/>
</dbReference>
<name>G0REX1_HYPJQ</name>
<dbReference type="VEuPathDB" id="FungiDB:TRIREDRAFT_105221"/>
<dbReference type="InterPro" id="IPR021765">
    <property type="entry name" value="UstYa-like"/>
</dbReference>
<dbReference type="RefSeq" id="XP_006963787.1">
    <property type="nucleotide sequence ID" value="XM_006963725.1"/>
</dbReference>
<evidence type="ECO:0000256" key="2">
    <source>
        <dbReference type="ARBA" id="ARBA00035112"/>
    </source>
</evidence>
<dbReference type="OrthoDB" id="4885321at2759"/>
<dbReference type="eggNOG" id="ENOG502SJ2Y">
    <property type="taxonomic scope" value="Eukaryota"/>
</dbReference>
<proteinExistence type="inferred from homology"/>
<dbReference type="Proteomes" id="UP000008984">
    <property type="component" value="Unassembled WGS sequence"/>
</dbReference>
<evidence type="ECO:0000313" key="5">
    <source>
        <dbReference type="Proteomes" id="UP000008984"/>
    </source>
</evidence>
<organism evidence="5">
    <name type="scientific">Hypocrea jecorina (strain QM6a)</name>
    <name type="common">Trichoderma reesei</name>
    <dbReference type="NCBI Taxonomy" id="431241"/>
    <lineage>
        <taxon>Eukaryota</taxon>
        <taxon>Fungi</taxon>
        <taxon>Dikarya</taxon>
        <taxon>Ascomycota</taxon>
        <taxon>Pezizomycotina</taxon>
        <taxon>Sordariomycetes</taxon>
        <taxon>Hypocreomycetidae</taxon>
        <taxon>Hypocreales</taxon>
        <taxon>Hypocreaceae</taxon>
        <taxon>Trichoderma</taxon>
    </lineage>
</organism>
<dbReference type="EMBL" id="GL985060">
    <property type="protein sequence ID" value="EGR50285.1"/>
    <property type="molecule type" value="Genomic_DNA"/>
</dbReference>
<dbReference type="GeneID" id="18480984"/>
<feature type="transmembrane region" description="Helical" evidence="3">
    <location>
        <begin position="136"/>
        <end position="157"/>
    </location>
</feature>
<evidence type="ECO:0000256" key="1">
    <source>
        <dbReference type="ARBA" id="ARBA00004685"/>
    </source>
</evidence>
<dbReference type="GO" id="GO:0043386">
    <property type="term" value="P:mycotoxin biosynthetic process"/>
    <property type="evidence" value="ECO:0007669"/>
    <property type="project" value="InterPro"/>
</dbReference>
<keyword evidence="3" id="KW-1133">Transmembrane helix</keyword>
<dbReference type="PANTHER" id="PTHR33365">
    <property type="entry name" value="YALI0B05434P"/>
    <property type="match status" value="1"/>
</dbReference>
<reference evidence="4 5" key="1">
    <citation type="journal article" date="2008" name="Nat. Biotechnol.">
        <title>Genome sequencing and analysis of the biomass-degrading fungus Trichoderma reesei (syn. Hypocrea jecorina).</title>
        <authorList>
            <person name="Martinez D."/>
            <person name="Berka R.M."/>
            <person name="Henrissat B."/>
            <person name="Saloheimo M."/>
            <person name="Arvas M."/>
            <person name="Baker S.E."/>
            <person name="Chapman J."/>
            <person name="Chertkov O."/>
            <person name="Coutinho P.M."/>
            <person name="Cullen D."/>
            <person name="Danchin E.G."/>
            <person name="Grigoriev I.V."/>
            <person name="Harris P."/>
            <person name="Jackson M."/>
            <person name="Kubicek C.P."/>
            <person name="Han C.S."/>
            <person name="Ho I."/>
            <person name="Larrondo L.F."/>
            <person name="de Leon A.L."/>
            <person name="Magnuson J.K."/>
            <person name="Merino S."/>
            <person name="Misra M."/>
            <person name="Nelson B."/>
            <person name="Putnam N."/>
            <person name="Robbertse B."/>
            <person name="Salamov A.A."/>
            <person name="Schmoll M."/>
            <person name="Terry A."/>
            <person name="Thayer N."/>
            <person name="Westerholm-Parvinen A."/>
            <person name="Schoch C.L."/>
            <person name="Yao J."/>
            <person name="Barabote R."/>
            <person name="Nelson M.A."/>
            <person name="Detter C."/>
            <person name="Bruce D."/>
            <person name="Kuske C.R."/>
            <person name="Xie G."/>
            <person name="Richardson P."/>
            <person name="Rokhsar D.S."/>
            <person name="Lucas S.M."/>
            <person name="Rubin E.M."/>
            <person name="Dunn-Coleman N."/>
            <person name="Ward M."/>
            <person name="Brettin T.S."/>
        </authorList>
    </citation>
    <scope>NUCLEOTIDE SEQUENCE [LARGE SCALE GENOMIC DNA]</scope>
    <source>
        <strain evidence="4 5">QM6a</strain>
    </source>
</reference>
<evidence type="ECO:0000256" key="3">
    <source>
        <dbReference type="SAM" id="Phobius"/>
    </source>
</evidence>
<gene>
    <name evidence="4" type="ORF">TRIREDRAFT_105221</name>
</gene>
<dbReference type="STRING" id="431241.G0REX1"/>
<dbReference type="AlphaFoldDB" id="G0REX1"/>
<dbReference type="KEGG" id="tre:TRIREDRAFT_105221"/>
<comment type="pathway">
    <text evidence="1">Mycotoxin biosynthesis.</text>
</comment>
<evidence type="ECO:0000313" key="4">
    <source>
        <dbReference type="EMBL" id="EGR50285.1"/>
    </source>
</evidence>
<keyword evidence="5" id="KW-1185">Reference proteome</keyword>
<keyword evidence="3" id="KW-0812">Transmembrane</keyword>
<keyword evidence="3" id="KW-0472">Membrane</keyword>
<dbReference type="PANTHER" id="PTHR33365:SF4">
    <property type="entry name" value="CYCLOCHLOROTINE BIOSYNTHESIS PROTEIN O"/>
    <property type="match status" value="1"/>
</dbReference>
<sequence length="422" mass="49331">MLLVPGSEERHRNIWTSGVYFRRIIAGSFVSWFFALKQSGPSFARGMILDTHPWGRYCITSPCEKYTKTSLSRQLLSVWAPSNPTYQKASLNGFAKSWNKPWSKYDSAASSKDEDSTYSLLSGENIRRRDSQRRNWPLAISVAVNLILGFGLTLLVLRKQSDPALQIYSPVNHLIEYHVTNISTGFMTKTPYMGFPNDEIDGMWEDLYQYGDSAITKEEADRLALPTINERGTDRYLIQLEVFHQLHCLNDLRKAFYPERWPKKWEYNEDGTVNRNTMQFRHWDHCIDILRSTLMCNADVSPITWRLNLPVGAVLAPNLETTHTCRNFSKIVEWARMHEATDLRQEVTQEERQEIIDNPPFDQTAWEDLSEFWAAFPGNTYFKQWQTGWNETDEGRAFWHQWHIDQAQKHEDLPEFVEPHDH</sequence>
<comment type="similarity">
    <text evidence="2">Belongs to the ustYa family.</text>
</comment>